<feature type="binding site" evidence="10">
    <location>
        <position position="234"/>
    </location>
    <ligand>
        <name>NADP(+)</name>
        <dbReference type="ChEBI" id="CHEBI:58349"/>
    </ligand>
</feature>
<keyword evidence="2 9" id="KW-0285">Flavoprotein</keyword>
<evidence type="ECO:0000256" key="8">
    <source>
        <dbReference type="ARBA" id="ARBA00023014"/>
    </source>
</evidence>
<dbReference type="OrthoDB" id="9816402at2"/>
<evidence type="ECO:0000256" key="4">
    <source>
        <dbReference type="ARBA" id="ARBA00022827"/>
    </source>
</evidence>
<dbReference type="NCBIfam" id="TIGR03224">
    <property type="entry name" value="benzo_boxA"/>
    <property type="match status" value="1"/>
</dbReference>
<dbReference type="Gene3D" id="2.40.30.10">
    <property type="entry name" value="Translation factors"/>
    <property type="match status" value="1"/>
</dbReference>
<proteinExistence type="predicted"/>
<dbReference type="PIRSF" id="PIRSF501177">
    <property type="entry name" value="BoxA"/>
    <property type="match status" value="1"/>
</dbReference>
<gene>
    <name evidence="14" type="primary">boxA</name>
    <name evidence="14" type="ORF">CEY11_08255</name>
</gene>
<feature type="binding site" evidence="10">
    <location>
        <begin position="347"/>
        <end position="348"/>
    </location>
    <ligand>
        <name>NADP(+)</name>
        <dbReference type="ChEBI" id="CHEBI:58349"/>
    </ligand>
</feature>
<dbReference type="Gene3D" id="3.30.70.20">
    <property type="match status" value="1"/>
</dbReference>
<comment type="subunit">
    <text evidence="9">Homodimer.</text>
</comment>
<dbReference type="EC" id="1.14.13.208" evidence="9"/>
<sequence length="424" mass="46562">MTAPIPSSIIKQHLIDPEICIRCNTCEETCPIDAITHDSNNYVVNPEVCQSCMACVPPCPTGAIDNWLKVLSDQTYSMDEQFGWMELPAQQDLPEPAAEPAGAQQPVAAPAVAAEAQEDPNADLDGLPSTSAGASVPPWSAAHPYLNLYTHKNPVTATVVGNYRVTDDDTESDIHHIVLDFGEQPFPVLEGQSVAIFPPGTDASGRPYHARQYSIASPRDGERPRYNNLSLTVKRVTTDYDGKPTQGVCSNYLCDLKKNDTVKVIGPFGNTFLMPNQADSNLIMICTGTGSAPMRAMTERCRRLTKEQNFKGRLMLFFGARTERELPYFGPLMNLAKEFIDINLALSRAPGQPKRYVQDLIRERATDVMGLLEDGKTCIYVCGLKGMEDGVIDALQHVVSQAGGDWAEVHAQLKTQGRLHFETY</sequence>
<keyword evidence="8" id="KW-0411">Iron-sulfur</keyword>
<evidence type="ECO:0000256" key="5">
    <source>
        <dbReference type="ARBA" id="ARBA00022857"/>
    </source>
</evidence>
<evidence type="ECO:0000256" key="7">
    <source>
        <dbReference type="ARBA" id="ARBA00023004"/>
    </source>
</evidence>
<dbReference type="PROSITE" id="PS51379">
    <property type="entry name" value="4FE4S_FER_2"/>
    <property type="match status" value="2"/>
</dbReference>
<dbReference type="PROSITE" id="PS00198">
    <property type="entry name" value="4FE4S_FER_1"/>
    <property type="match status" value="1"/>
</dbReference>
<dbReference type="PIRSF" id="PIRSF000361">
    <property type="entry name" value="Frd-NADP+_RD"/>
    <property type="match status" value="1"/>
</dbReference>
<organism evidence="14 15">
    <name type="scientific">Candidimonas nitroreducens</name>
    <dbReference type="NCBI Taxonomy" id="683354"/>
    <lineage>
        <taxon>Bacteria</taxon>
        <taxon>Pseudomonadati</taxon>
        <taxon>Pseudomonadota</taxon>
        <taxon>Betaproteobacteria</taxon>
        <taxon>Burkholderiales</taxon>
        <taxon>Alcaligenaceae</taxon>
        <taxon>Candidimonas</taxon>
    </lineage>
</organism>
<dbReference type="InterPro" id="IPR001709">
    <property type="entry name" value="Flavoprot_Pyr_Nucl_cyt_Rdtase"/>
</dbReference>
<evidence type="ECO:0000256" key="6">
    <source>
        <dbReference type="ARBA" id="ARBA00023002"/>
    </source>
</evidence>
<comment type="cofactor">
    <cofactor evidence="1">
        <name>FAD</name>
        <dbReference type="ChEBI" id="CHEBI:57692"/>
    </cofactor>
</comment>
<feature type="domain" description="FAD-binding FR-type" evidence="13">
    <location>
        <begin position="152"/>
        <end position="274"/>
    </location>
</feature>
<comment type="catalytic activity">
    <reaction evidence="9">
        <text>benzoyl-CoA + NADPH + O2 + H(+) = 2,3-epoxy-2,3-dihydrobenzoyl-CoA + NADP(+) + H2O</text>
        <dbReference type="Rhea" id="RHEA:48312"/>
        <dbReference type="ChEBI" id="CHEBI:15377"/>
        <dbReference type="ChEBI" id="CHEBI:15378"/>
        <dbReference type="ChEBI" id="CHEBI:15379"/>
        <dbReference type="ChEBI" id="CHEBI:57369"/>
        <dbReference type="ChEBI" id="CHEBI:57783"/>
        <dbReference type="ChEBI" id="CHEBI:58349"/>
        <dbReference type="ChEBI" id="CHEBI:88118"/>
        <dbReference type="EC" id="1.14.13.208"/>
    </reaction>
</comment>
<keyword evidence="4 9" id="KW-0274">FAD</keyword>
<dbReference type="AlphaFoldDB" id="A0A225MT35"/>
<feature type="binding site" evidence="10">
    <location>
        <position position="354"/>
    </location>
    <ligand>
        <name>NADP(+)</name>
        <dbReference type="ChEBI" id="CHEBI:58349"/>
    </ligand>
</feature>
<dbReference type="SUPFAM" id="SSF54862">
    <property type="entry name" value="4Fe-4S ferredoxins"/>
    <property type="match status" value="1"/>
</dbReference>
<protein>
    <recommendedName>
        <fullName evidence="9">Benzoyl-CoA oxygenase component A</fullName>
        <ecNumber evidence="9">1.14.13.208</ecNumber>
    </recommendedName>
</protein>
<dbReference type="GO" id="GO:0046872">
    <property type="term" value="F:metal ion binding"/>
    <property type="evidence" value="ECO:0007669"/>
    <property type="project" value="UniProtKB-KW"/>
</dbReference>
<dbReference type="PANTHER" id="PTHR43314">
    <property type="match status" value="1"/>
</dbReference>
<feature type="compositionally biased region" description="Low complexity" evidence="11">
    <location>
        <begin position="94"/>
        <end position="115"/>
    </location>
</feature>
<comment type="caution">
    <text evidence="14">The sequence shown here is derived from an EMBL/GenBank/DDBJ whole genome shotgun (WGS) entry which is preliminary data.</text>
</comment>
<dbReference type="GO" id="GO:0016491">
    <property type="term" value="F:oxidoreductase activity"/>
    <property type="evidence" value="ECO:0007669"/>
    <property type="project" value="UniProtKB-KW"/>
</dbReference>
<evidence type="ECO:0000256" key="11">
    <source>
        <dbReference type="SAM" id="MobiDB-lite"/>
    </source>
</evidence>
<dbReference type="InterPro" id="IPR017900">
    <property type="entry name" value="4Fe4S_Fe_S_CS"/>
</dbReference>
<feature type="binding site" evidence="10">
    <location>
        <position position="289"/>
    </location>
    <ligand>
        <name>NADP(+)</name>
        <dbReference type="ChEBI" id="CHEBI:58349"/>
    </ligand>
</feature>
<dbReference type="PRINTS" id="PR00371">
    <property type="entry name" value="FPNCR"/>
</dbReference>
<dbReference type="EMBL" id="NJIH01000004">
    <property type="protein sequence ID" value="OWT61819.1"/>
    <property type="molecule type" value="Genomic_DNA"/>
</dbReference>
<evidence type="ECO:0000256" key="2">
    <source>
        <dbReference type="ARBA" id="ARBA00022630"/>
    </source>
</evidence>
<evidence type="ECO:0000256" key="9">
    <source>
        <dbReference type="PIRNR" id="PIRNR000361"/>
    </source>
</evidence>
<feature type="binding site" evidence="10">
    <location>
        <position position="422"/>
    </location>
    <ligand>
        <name>NADP(+)</name>
        <dbReference type="ChEBI" id="CHEBI:58349"/>
    </ligand>
</feature>
<dbReference type="Pfam" id="PF00175">
    <property type="entry name" value="NAD_binding_1"/>
    <property type="match status" value="1"/>
</dbReference>
<keyword evidence="6 9" id="KW-0560">Oxidoreductase</keyword>
<feature type="domain" description="4Fe-4S ferredoxin-type" evidence="12">
    <location>
        <begin position="42"/>
        <end position="69"/>
    </location>
</feature>
<keyword evidence="7" id="KW-0408">Iron</keyword>
<dbReference type="InterPro" id="IPR001433">
    <property type="entry name" value="OxRdtase_FAD/NAD-bd"/>
</dbReference>
<dbReference type="RefSeq" id="WP_088602906.1">
    <property type="nucleotide sequence ID" value="NZ_NJIH01000004.1"/>
</dbReference>
<dbReference type="Pfam" id="PF12838">
    <property type="entry name" value="Fer4_7"/>
    <property type="match status" value="1"/>
</dbReference>
<reference evidence="15" key="1">
    <citation type="submission" date="2017-06" db="EMBL/GenBank/DDBJ databases">
        <title>Herbaspirillum phytohormonus sp. nov., isolated from the root nodule of Robinia pseudoacacia in lead-zinc mine.</title>
        <authorList>
            <person name="Fan M."/>
            <person name="Lin Y."/>
        </authorList>
    </citation>
    <scope>NUCLEOTIDE SEQUENCE [LARGE SCALE GENOMIC DNA]</scope>
    <source>
        <strain evidence="15">SC-089</strain>
    </source>
</reference>
<keyword evidence="3" id="KW-0479">Metal-binding</keyword>
<evidence type="ECO:0000313" key="15">
    <source>
        <dbReference type="Proteomes" id="UP000214603"/>
    </source>
</evidence>
<accession>A0A225MT35</accession>
<feature type="region of interest" description="Disordered" evidence="11">
    <location>
        <begin position="94"/>
        <end position="131"/>
    </location>
</feature>
<feature type="binding site" evidence="10">
    <location>
        <position position="214"/>
    </location>
    <ligand>
        <name>NADP(+)</name>
        <dbReference type="ChEBI" id="CHEBI:58349"/>
    </ligand>
</feature>
<dbReference type="InterPro" id="IPR017938">
    <property type="entry name" value="Riboflavin_synthase-like_b-brl"/>
</dbReference>
<keyword evidence="5 9" id="KW-0521">NADP</keyword>
<evidence type="ECO:0000259" key="12">
    <source>
        <dbReference type="PROSITE" id="PS51379"/>
    </source>
</evidence>
<name>A0A225MT35_9BURK</name>
<dbReference type="InterPro" id="IPR039261">
    <property type="entry name" value="FNR_nucleotide-bd"/>
</dbReference>
<dbReference type="SUPFAM" id="SSF52343">
    <property type="entry name" value="Ferredoxin reductase-like, C-terminal NADP-linked domain"/>
    <property type="match status" value="1"/>
</dbReference>
<evidence type="ECO:0000256" key="1">
    <source>
        <dbReference type="ARBA" id="ARBA00001974"/>
    </source>
</evidence>
<dbReference type="Proteomes" id="UP000214603">
    <property type="component" value="Unassembled WGS sequence"/>
</dbReference>
<keyword evidence="15" id="KW-1185">Reference proteome</keyword>
<dbReference type="InterPro" id="IPR017634">
    <property type="entry name" value="Benzoyl_CoA_Oase_BoxA"/>
</dbReference>
<dbReference type="InterPro" id="IPR015701">
    <property type="entry name" value="FNR"/>
</dbReference>
<dbReference type="PROSITE" id="PS51384">
    <property type="entry name" value="FAD_FR"/>
    <property type="match status" value="1"/>
</dbReference>
<dbReference type="GO" id="GO:0051536">
    <property type="term" value="F:iron-sulfur cluster binding"/>
    <property type="evidence" value="ECO:0007669"/>
    <property type="project" value="UniProtKB-KW"/>
</dbReference>
<evidence type="ECO:0000259" key="13">
    <source>
        <dbReference type="PROSITE" id="PS51384"/>
    </source>
</evidence>
<evidence type="ECO:0000256" key="10">
    <source>
        <dbReference type="PIRSR" id="PIRSR000361-1"/>
    </source>
</evidence>
<dbReference type="SUPFAM" id="SSF63380">
    <property type="entry name" value="Riboflavin synthase domain-like"/>
    <property type="match status" value="1"/>
</dbReference>
<dbReference type="Gene3D" id="3.40.50.80">
    <property type="entry name" value="Nucleotide-binding domain of ferredoxin-NADP reductase (FNR) module"/>
    <property type="match status" value="1"/>
</dbReference>
<evidence type="ECO:0000256" key="3">
    <source>
        <dbReference type="ARBA" id="ARBA00022723"/>
    </source>
</evidence>
<feature type="domain" description="4Fe-4S ferredoxin-type" evidence="12">
    <location>
        <begin position="11"/>
        <end position="40"/>
    </location>
</feature>
<dbReference type="InterPro" id="IPR017896">
    <property type="entry name" value="4Fe4S_Fe-S-bd"/>
</dbReference>
<evidence type="ECO:0000313" key="14">
    <source>
        <dbReference type="EMBL" id="OWT61819.1"/>
    </source>
</evidence>
<dbReference type="InterPro" id="IPR017927">
    <property type="entry name" value="FAD-bd_FR_type"/>
</dbReference>
<feature type="binding site" evidence="10">
    <location>
        <begin position="383"/>
        <end position="384"/>
    </location>
    <ligand>
        <name>NADP(+)</name>
        <dbReference type="ChEBI" id="CHEBI:58349"/>
    </ligand>
</feature>